<feature type="transmembrane region" description="Helical" evidence="7">
    <location>
        <begin position="12"/>
        <end position="34"/>
    </location>
</feature>
<comment type="caution">
    <text evidence="8">The sequence shown here is derived from an EMBL/GenBank/DDBJ whole genome shotgun (WGS) entry which is preliminary data.</text>
</comment>
<evidence type="ECO:0000313" key="8">
    <source>
        <dbReference type="EMBL" id="MBW8725169.1"/>
    </source>
</evidence>
<accession>A0A952KJZ9</accession>
<reference evidence="8" key="1">
    <citation type="submission" date="2020-06" db="EMBL/GenBank/DDBJ databases">
        <title>Stable isotope informed genome-resolved metagenomics uncovers potential trophic interactions in rhizosphere soil.</title>
        <authorList>
            <person name="Starr E.P."/>
            <person name="Shi S."/>
            <person name="Blazewicz S.J."/>
            <person name="Koch B.J."/>
            <person name="Probst A.J."/>
            <person name="Hungate B.A."/>
            <person name="Pett-Ridge J."/>
            <person name="Firestone M.K."/>
            <person name="Banfield J.F."/>
        </authorList>
    </citation>
    <scope>NUCLEOTIDE SEQUENCE</scope>
    <source>
        <strain evidence="8">YM_69_17</strain>
    </source>
</reference>
<gene>
    <name evidence="8" type="primary">sctR</name>
    <name evidence="8" type="ORF">JF625_08465</name>
</gene>
<evidence type="ECO:0000256" key="6">
    <source>
        <dbReference type="ARBA" id="ARBA00023136"/>
    </source>
</evidence>
<evidence type="ECO:0000256" key="4">
    <source>
        <dbReference type="ARBA" id="ARBA00022692"/>
    </source>
</evidence>
<dbReference type="GO" id="GO:0009306">
    <property type="term" value="P:protein secretion"/>
    <property type="evidence" value="ECO:0007669"/>
    <property type="project" value="UniProtKB-UniRule"/>
</dbReference>
<evidence type="ECO:0000256" key="5">
    <source>
        <dbReference type="ARBA" id="ARBA00022989"/>
    </source>
</evidence>
<name>A0A952KJZ9_9PROT</name>
<dbReference type="PROSITE" id="PS01061">
    <property type="entry name" value="FLIP_2"/>
    <property type="match status" value="1"/>
</dbReference>
<organism evidence="8 9">
    <name type="scientific">Inquilinus limosus</name>
    <dbReference type="NCBI Taxonomy" id="171674"/>
    <lineage>
        <taxon>Bacteria</taxon>
        <taxon>Pseudomonadati</taxon>
        <taxon>Pseudomonadota</taxon>
        <taxon>Alphaproteobacteria</taxon>
        <taxon>Rhodospirillales</taxon>
        <taxon>Rhodospirillaceae</taxon>
        <taxon>Inquilinus</taxon>
    </lineage>
</organism>
<dbReference type="EMBL" id="JAEKLZ010000162">
    <property type="protein sequence ID" value="MBW8725169.1"/>
    <property type="molecule type" value="Genomic_DNA"/>
</dbReference>
<dbReference type="NCBIfam" id="TIGR01102">
    <property type="entry name" value="yscR"/>
    <property type="match status" value="1"/>
</dbReference>
<dbReference type="NCBIfam" id="NF009438">
    <property type="entry name" value="PRK12797.1"/>
    <property type="match status" value="1"/>
</dbReference>
<dbReference type="Proteomes" id="UP000700706">
    <property type="component" value="Unassembled WGS sequence"/>
</dbReference>
<dbReference type="AlphaFoldDB" id="A0A952KJZ9"/>
<proteinExistence type="inferred from homology"/>
<dbReference type="InterPro" id="IPR005773">
    <property type="entry name" value="T3SS_YscR-like"/>
</dbReference>
<evidence type="ECO:0000313" key="9">
    <source>
        <dbReference type="Proteomes" id="UP000700706"/>
    </source>
</evidence>
<evidence type="ECO:0000256" key="2">
    <source>
        <dbReference type="ARBA" id="ARBA00006257"/>
    </source>
</evidence>
<sequence length="217" mass="24025">MNEAQPDVLPLLGIVTMVGLIPFLIVTLTAFLKISVVMLLLRNALGIQQTPPNMVLYGIALMLTIYITSPVIAEVYARVSDPALRLRSIQDWQAVMQSAIEPVRAYLMRFTDPAEREFLLSATARVWPPEASAAATPNDLVILIPSFVISELTRAFEIGFLLYLPFIVIDLIVSAILMAMGMMMVSPLAISVPFKLFLFVMVDGWSRLLHGLILSYS</sequence>
<dbReference type="InterPro" id="IPR005838">
    <property type="entry name" value="T3SS_IM_P"/>
</dbReference>
<dbReference type="PROSITE" id="PS01060">
    <property type="entry name" value="FLIP_1"/>
    <property type="match status" value="1"/>
</dbReference>
<evidence type="ECO:0000256" key="3">
    <source>
        <dbReference type="ARBA" id="ARBA00022475"/>
    </source>
</evidence>
<feature type="transmembrane region" description="Helical" evidence="7">
    <location>
        <begin position="54"/>
        <end position="77"/>
    </location>
</feature>
<keyword evidence="4 7" id="KW-0812">Transmembrane</keyword>
<dbReference type="PANTHER" id="PTHR30587:SF2">
    <property type="entry name" value="SURFACE PRESENTATION OF ANTIGENS PROTEIN SPAP"/>
    <property type="match status" value="1"/>
</dbReference>
<dbReference type="PANTHER" id="PTHR30587">
    <property type="entry name" value="FLAGELLAR BIOSYNTHETIC PROTEIN FLIP"/>
    <property type="match status" value="1"/>
</dbReference>
<evidence type="ECO:0000256" key="1">
    <source>
        <dbReference type="ARBA" id="ARBA00004651"/>
    </source>
</evidence>
<feature type="transmembrane region" description="Helical" evidence="7">
    <location>
        <begin position="160"/>
        <end position="184"/>
    </location>
</feature>
<comment type="subcellular location">
    <subcellularLocation>
        <location evidence="1">Cell membrane</location>
        <topology evidence="1">Multi-pass membrane protein</topology>
    </subcellularLocation>
</comment>
<keyword evidence="3 7" id="KW-1003">Cell membrane</keyword>
<dbReference type="Pfam" id="PF00813">
    <property type="entry name" value="FliP"/>
    <property type="match status" value="1"/>
</dbReference>
<dbReference type="PRINTS" id="PR01302">
    <property type="entry name" value="TYPE3IMPPROT"/>
</dbReference>
<comment type="similarity">
    <text evidence="2 7">Belongs to the FliP/MopC/SpaP family.</text>
</comment>
<evidence type="ECO:0000256" key="7">
    <source>
        <dbReference type="RuleBase" id="RU362070"/>
    </source>
</evidence>
<keyword evidence="5 7" id="KW-1133">Transmembrane helix</keyword>
<keyword evidence="6 7" id="KW-0472">Membrane</keyword>
<comment type="caution">
    <text evidence="7">Lacks conserved residue(s) required for the propagation of feature annotation.</text>
</comment>
<protein>
    <submittedName>
        <fullName evidence="8">Type III secretion system export apparatus subunit SctR</fullName>
    </submittedName>
</protein>
<dbReference type="GO" id="GO:0005886">
    <property type="term" value="C:plasma membrane"/>
    <property type="evidence" value="ECO:0007669"/>
    <property type="project" value="UniProtKB-SubCell"/>
</dbReference>